<comment type="caution">
    <text evidence="2">The sequence shown here is derived from an EMBL/GenBank/DDBJ whole genome shotgun (WGS) entry which is preliminary data.</text>
</comment>
<accession>A0AAD7TNF0</accession>
<name>A0AAD7TNF0_9APHY</name>
<reference evidence="2" key="1">
    <citation type="submission" date="2022-11" db="EMBL/GenBank/DDBJ databases">
        <title>Genome Sequence of Cubamyces cubensis.</title>
        <authorList>
            <person name="Buettner E."/>
        </authorList>
    </citation>
    <scope>NUCLEOTIDE SEQUENCE</scope>
    <source>
        <strain evidence="2">MPL-01</strain>
    </source>
</reference>
<feature type="signal peptide" evidence="1">
    <location>
        <begin position="1"/>
        <end position="25"/>
    </location>
</feature>
<organism evidence="2 3">
    <name type="scientific">Trametes cubensis</name>
    <dbReference type="NCBI Taxonomy" id="1111947"/>
    <lineage>
        <taxon>Eukaryota</taxon>
        <taxon>Fungi</taxon>
        <taxon>Dikarya</taxon>
        <taxon>Basidiomycota</taxon>
        <taxon>Agaricomycotina</taxon>
        <taxon>Agaricomycetes</taxon>
        <taxon>Polyporales</taxon>
        <taxon>Polyporaceae</taxon>
        <taxon>Trametes</taxon>
    </lineage>
</organism>
<sequence length="270" mass="30187">MGIMSPGRLVLASLSILTLAVAVSAVLVNHTIDDQSTLSPTFFTYIPSEGSWSAGQTCMTCPIHPGIINSTQVYDGTWTYTIYDPGDTRSIQATFNGTAVYVYNVLANRVPGAATFMNLSFSIDGIYRGQFIHIPDSSTTVLYNVAELFACDVRLSRLHHGRTGSPILKCDFNDPDRIFAYILAHIPNLLASATLNICVAIRLTELRWIPEDRLWDHPSASSNPDEKDLETEGWSEPQHHSLHSLTLRRLDHLHTRKHRVVRKTWSIRGR</sequence>
<dbReference type="EMBL" id="JAPEVG010000264">
    <property type="protein sequence ID" value="KAJ8472332.1"/>
    <property type="molecule type" value="Genomic_DNA"/>
</dbReference>
<feature type="chain" id="PRO_5042155898" evidence="1">
    <location>
        <begin position="26"/>
        <end position="270"/>
    </location>
</feature>
<evidence type="ECO:0000313" key="2">
    <source>
        <dbReference type="EMBL" id="KAJ8472332.1"/>
    </source>
</evidence>
<dbReference type="Proteomes" id="UP001215151">
    <property type="component" value="Unassembled WGS sequence"/>
</dbReference>
<dbReference type="AlphaFoldDB" id="A0AAD7TNF0"/>
<protein>
    <submittedName>
        <fullName evidence="2">Uncharacterized protein</fullName>
    </submittedName>
</protein>
<evidence type="ECO:0000313" key="3">
    <source>
        <dbReference type="Proteomes" id="UP001215151"/>
    </source>
</evidence>
<keyword evidence="3" id="KW-1185">Reference proteome</keyword>
<proteinExistence type="predicted"/>
<evidence type="ECO:0000256" key="1">
    <source>
        <dbReference type="SAM" id="SignalP"/>
    </source>
</evidence>
<gene>
    <name evidence="2" type="ORF">ONZ51_g8585</name>
</gene>
<keyword evidence="1" id="KW-0732">Signal</keyword>